<protein>
    <submittedName>
        <fullName evidence="1">Type I phosphodiesterase / nucleotide pyrophosphatase</fullName>
    </submittedName>
</protein>
<keyword evidence="2" id="KW-1185">Reference proteome</keyword>
<organism evidence="1 2">
    <name type="scientific">Desulfacinum hydrothermale DSM 13146</name>
    <dbReference type="NCBI Taxonomy" id="1121390"/>
    <lineage>
        <taxon>Bacteria</taxon>
        <taxon>Pseudomonadati</taxon>
        <taxon>Thermodesulfobacteriota</taxon>
        <taxon>Syntrophobacteria</taxon>
        <taxon>Syntrophobacterales</taxon>
        <taxon>Syntrophobacteraceae</taxon>
        <taxon>Desulfacinum</taxon>
    </lineage>
</organism>
<evidence type="ECO:0000313" key="2">
    <source>
        <dbReference type="Proteomes" id="UP000192783"/>
    </source>
</evidence>
<dbReference type="CDD" id="cd16018">
    <property type="entry name" value="Enpp"/>
    <property type="match status" value="1"/>
</dbReference>
<dbReference type="GO" id="GO:0016787">
    <property type="term" value="F:hydrolase activity"/>
    <property type="evidence" value="ECO:0007669"/>
    <property type="project" value="UniProtKB-ARBA"/>
</dbReference>
<dbReference type="AlphaFoldDB" id="A0A1W1XJF9"/>
<dbReference type="SUPFAM" id="SSF53649">
    <property type="entry name" value="Alkaline phosphatase-like"/>
    <property type="match status" value="1"/>
</dbReference>
<reference evidence="1 2" key="1">
    <citation type="submission" date="2017-04" db="EMBL/GenBank/DDBJ databases">
        <authorList>
            <person name="Afonso C.L."/>
            <person name="Miller P.J."/>
            <person name="Scott M.A."/>
            <person name="Spackman E."/>
            <person name="Goraichik I."/>
            <person name="Dimitrov K.M."/>
            <person name="Suarez D.L."/>
            <person name="Swayne D.E."/>
        </authorList>
    </citation>
    <scope>NUCLEOTIDE SEQUENCE [LARGE SCALE GENOMIC DNA]</scope>
    <source>
        <strain evidence="1 2">DSM 13146</strain>
    </source>
</reference>
<dbReference type="Gene3D" id="3.40.720.10">
    <property type="entry name" value="Alkaline Phosphatase, subunit A"/>
    <property type="match status" value="1"/>
</dbReference>
<dbReference type="PANTHER" id="PTHR10151:SF120">
    <property type="entry name" value="BIS(5'-ADENOSYL)-TRIPHOSPHATASE"/>
    <property type="match status" value="1"/>
</dbReference>
<dbReference type="OrthoDB" id="5500422at2"/>
<dbReference type="STRING" id="1121390.SAMN02746041_01796"/>
<dbReference type="EMBL" id="FWXF01000008">
    <property type="protein sequence ID" value="SMC23661.1"/>
    <property type="molecule type" value="Genomic_DNA"/>
</dbReference>
<dbReference type="InterPro" id="IPR002591">
    <property type="entry name" value="Phosphodiest/P_Trfase"/>
</dbReference>
<dbReference type="Proteomes" id="UP000192783">
    <property type="component" value="Unassembled WGS sequence"/>
</dbReference>
<gene>
    <name evidence="1" type="ORF">SAMN02746041_01796</name>
</gene>
<dbReference type="InterPro" id="IPR017850">
    <property type="entry name" value="Alkaline_phosphatase_core_sf"/>
</dbReference>
<proteinExistence type="predicted"/>
<dbReference type="Pfam" id="PF01663">
    <property type="entry name" value="Phosphodiest"/>
    <property type="match status" value="1"/>
</dbReference>
<name>A0A1W1XJF9_9BACT</name>
<dbReference type="PANTHER" id="PTHR10151">
    <property type="entry name" value="ECTONUCLEOTIDE PYROPHOSPHATASE/PHOSPHODIESTERASE"/>
    <property type="match status" value="1"/>
</dbReference>
<evidence type="ECO:0000313" key="1">
    <source>
        <dbReference type="EMBL" id="SMC23661.1"/>
    </source>
</evidence>
<sequence>MMGRSFRESGKLQMGPPGMILVVIDAMRPDALSDRTTPNLCRLMDHGAWTLKAQTVFPSLTLPVHFSIFTSVPPSRHGVLNNCDRPQPAGDTVSLLDVLARHGKYSSAFYNWENLRALGKPGSLRYCLFSSPEGDPDSDYRMAASAASFIRRRHPDFCFLYLGTVDLVAHSHGFMSPAYMKQLEKADAAVGYLVRTLSESGLDQRYNLLVQSDHGGRGHDHEASHPEVLTIPWICRGPSIREDCPIEGPVSVLDTAPTICRLMELAQEDPPWEGRPLQQIFEKHKTKTAWTMERAM</sequence>
<accession>A0A1W1XJF9</accession>